<accession>A0ABR2H5J9</accession>
<sequence>MLEKSDVYDVLHCAPRDIKIVNNPSFIRVIDTLVFAQRDTVNAIIPSSVRFISPFAFWGSQSLQKVVFSMDSEIQIIGRFALFNTSIESITIPSSAASFRSGWCVSPPSFKEFKILESEVKNIAIFGDNEDEKYVVFKNNHLQDEYDTLLFAKRNIVRAKVPSFIKKILSASFENCFSIEKVEFSEDSQLKIIYEHVFNNTSLTEIEIPSSVRKISCSVFFSIDKFAFRGSFVDNIVIPASVTEINMNVFEKCNNLHKISFEKNSKLAKIESYLFLRSAIEKVRIPSCVNAISRGAFEECVNLQSIEFSEDSNLRVIEDNAFLLSNLSNIETPARFSFFEKKLVQGFFGTQKHLCPS</sequence>
<name>A0ABR2H5J9_9EUKA</name>
<reference evidence="1 2" key="1">
    <citation type="submission" date="2024-04" db="EMBL/GenBank/DDBJ databases">
        <title>Tritrichomonas musculus Genome.</title>
        <authorList>
            <person name="Alves-Ferreira E."/>
            <person name="Grigg M."/>
            <person name="Lorenzi H."/>
            <person name="Galac M."/>
        </authorList>
    </citation>
    <scope>NUCLEOTIDE SEQUENCE [LARGE SCALE GENOMIC DNA]</scope>
    <source>
        <strain evidence="1 2">EAF2021</strain>
    </source>
</reference>
<dbReference type="EMBL" id="JAPFFF010000041">
    <property type="protein sequence ID" value="KAK8841436.1"/>
    <property type="molecule type" value="Genomic_DNA"/>
</dbReference>
<comment type="caution">
    <text evidence="1">The sequence shown here is derived from an EMBL/GenBank/DDBJ whole genome shotgun (WGS) entry which is preliminary data.</text>
</comment>
<dbReference type="Gene3D" id="3.80.10.10">
    <property type="entry name" value="Ribonuclease Inhibitor"/>
    <property type="match status" value="2"/>
</dbReference>
<evidence type="ECO:0000313" key="1">
    <source>
        <dbReference type="EMBL" id="KAK8841436.1"/>
    </source>
</evidence>
<gene>
    <name evidence="1" type="ORF">M9Y10_027053</name>
</gene>
<proteinExistence type="predicted"/>
<dbReference type="SUPFAM" id="SSF52058">
    <property type="entry name" value="L domain-like"/>
    <property type="match status" value="1"/>
</dbReference>
<dbReference type="Proteomes" id="UP001470230">
    <property type="component" value="Unassembled WGS sequence"/>
</dbReference>
<keyword evidence="2" id="KW-1185">Reference proteome</keyword>
<organism evidence="1 2">
    <name type="scientific">Tritrichomonas musculus</name>
    <dbReference type="NCBI Taxonomy" id="1915356"/>
    <lineage>
        <taxon>Eukaryota</taxon>
        <taxon>Metamonada</taxon>
        <taxon>Parabasalia</taxon>
        <taxon>Tritrichomonadida</taxon>
        <taxon>Tritrichomonadidae</taxon>
        <taxon>Tritrichomonas</taxon>
    </lineage>
</organism>
<dbReference type="PANTHER" id="PTHR45661:SF3">
    <property type="entry name" value="IG-LIKE DOMAIN-CONTAINING PROTEIN"/>
    <property type="match status" value="1"/>
</dbReference>
<evidence type="ECO:0000313" key="2">
    <source>
        <dbReference type="Proteomes" id="UP001470230"/>
    </source>
</evidence>
<evidence type="ECO:0008006" key="3">
    <source>
        <dbReference type="Google" id="ProtNLM"/>
    </source>
</evidence>
<dbReference type="Pfam" id="PF13306">
    <property type="entry name" value="LRR_5"/>
    <property type="match status" value="3"/>
</dbReference>
<dbReference type="PANTHER" id="PTHR45661">
    <property type="entry name" value="SURFACE ANTIGEN"/>
    <property type="match status" value="1"/>
</dbReference>
<dbReference type="InterPro" id="IPR026906">
    <property type="entry name" value="LRR_5"/>
</dbReference>
<dbReference type="InterPro" id="IPR032675">
    <property type="entry name" value="LRR_dom_sf"/>
</dbReference>
<protein>
    <recommendedName>
        <fullName evidence="3">Surface antigen BspA-like</fullName>
    </recommendedName>
</protein>
<dbReference type="InterPro" id="IPR053139">
    <property type="entry name" value="Surface_bspA-like"/>
</dbReference>